<dbReference type="AlphaFoldDB" id="A0A0J8GX77"/>
<dbReference type="InterPro" id="IPR003425">
    <property type="entry name" value="CCB3/YggT"/>
</dbReference>
<evidence type="ECO:0000313" key="3">
    <source>
        <dbReference type="EMBL" id="KMT65859.1"/>
    </source>
</evidence>
<keyword evidence="2" id="KW-1133">Transmembrane helix</keyword>
<dbReference type="STRING" id="1513271.XM47_06585"/>
<reference evidence="3 4" key="1">
    <citation type="submission" date="2015-04" db="EMBL/GenBank/DDBJ databases">
        <title>Draft Genome Sequence of the Novel Agar-Digesting Marine Bacterium Q1.</title>
        <authorList>
            <person name="Li Y."/>
            <person name="Li D."/>
            <person name="Chen G."/>
            <person name="Du Z."/>
        </authorList>
    </citation>
    <scope>NUCLEOTIDE SEQUENCE [LARGE SCALE GENOMIC DNA]</scope>
    <source>
        <strain evidence="3 4">Q1</strain>
    </source>
</reference>
<accession>A0A0J8GX77</accession>
<comment type="caution">
    <text evidence="3">The sequence shown here is derived from an EMBL/GenBank/DDBJ whole genome shotgun (WGS) entry which is preliminary data.</text>
</comment>
<evidence type="ECO:0000256" key="2">
    <source>
        <dbReference type="SAM" id="Phobius"/>
    </source>
</evidence>
<keyword evidence="2" id="KW-0472">Membrane</keyword>
<feature type="transmembrane region" description="Helical" evidence="2">
    <location>
        <begin position="63"/>
        <end position="84"/>
    </location>
</feature>
<protein>
    <submittedName>
        <fullName evidence="3">Membrane protein</fullName>
    </submittedName>
</protein>
<evidence type="ECO:0000313" key="4">
    <source>
        <dbReference type="Proteomes" id="UP000037600"/>
    </source>
</evidence>
<feature type="transmembrane region" description="Helical" evidence="2">
    <location>
        <begin position="151"/>
        <end position="172"/>
    </location>
</feature>
<dbReference type="Proteomes" id="UP000037600">
    <property type="component" value="Unassembled WGS sequence"/>
</dbReference>
<dbReference type="OrthoDB" id="9806665at2"/>
<keyword evidence="4" id="KW-1185">Reference proteome</keyword>
<keyword evidence="2" id="KW-0812">Transmembrane</keyword>
<feature type="transmembrane region" description="Helical" evidence="2">
    <location>
        <begin position="105"/>
        <end position="123"/>
    </location>
</feature>
<dbReference type="Pfam" id="PF02325">
    <property type="entry name" value="CCB3_YggT"/>
    <property type="match status" value="2"/>
</dbReference>
<dbReference type="EMBL" id="LAZL01000008">
    <property type="protein sequence ID" value="KMT65859.1"/>
    <property type="molecule type" value="Genomic_DNA"/>
</dbReference>
<dbReference type="PANTHER" id="PTHR33219">
    <property type="entry name" value="YLMG HOMOLOG PROTEIN 2, CHLOROPLASTIC"/>
    <property type="match status" value="1"/>
</dbReference>
<evidence type="ECO:0000256" key="1">
    <source>
        <dbReference type="ARBA" id="ARBA00010894"/>
    </source>
</evidence>
<dbReference type="RefSeq" id="WP_048690973.1">
    <property type="nucleotide sequence ID" value="NZ_KQ130486.1"/>
</dbReference>
<gene>
    <name evidence="3" type="ORF">XM47_06585</name>
</gene>
<name>A0A0J8GX77_9ALTE</name>
<dbReference type="PANTHER" id="PTHR33219:SF14">
    <property type="entry name" value="PROTEIN COFACTOR ASSEMBLY OF COMPLEX C SUBUNIT B CCB3, CHLOROPLASTIC-RELATED"/>
    <property type="match status" value="1"/>
</dbReference>
<organism evidence="3 4">
    <name type="scientific">Catenovulum maritimum</name>
    <dbReference type="NCBI Taxonomy" id="1513271"/>
    <lineage>
        <taxon>Bacteria</taxon>
        <taxon>Pseudomonadati</taxon>
        <taxon>Pseudomonadota</taxon>
        <taxon>Gammaproteobacteria</taxon>
        <taxon>Alteromonadales</taxon>
        <taxon>Alteromonadaceae</taxon>
        <taxon>Catenovulum</taxon>
    </lineage>
</organism>
<sequence>MQAINFLIDTLFGLFLMVVVLRFWLQAVRADFYNPICQFIVKATNPVLKPLQLFLPSAGKFNVAALVLAVIVSFTKLIVLYLVNNQAPNPVTLLIVSLFDVAREFLNLAFWILIIRAILSWFSQGYNPAEMLLHQLTEPFLKPIRKLLPDMGGLDLSLLVAIIAIQFFKILLSGSI</sequence>
<comment type="similarity">
    <text evidence="1">Belongs to the YggT family.</text>
</comment>
<dbReference type="PATRIC" id="fig|1513271.3.peg.1351"/>
<proteinExistence type="inferred from homology"/>
<dbReference type="GO" id="GO:0016020">
    <property type="term" value="C:membrane"/>
    <property type="evidence" value="ECO:0007669"/>
    <property type="project" value="InterPro"/>
</dbReference>
<feature type="transmembrane region" description="Helical" evidence="2">
    <location>
        <begin position="7"/>
        <end position="25"/>
    </location>
</feature>